<accession>A0A495E6V9</accession>
<keyword evidence="3" id="KW-1185">Reference proteome</keyword>
<dbReference type="AlphaFoldDB" id="A0A495E6V9"/>
<comment type="caution">
    <text evidence="2">The sequence shown here is derived from an EMBL/GenBank/DDBJ whole genome shotgun (WGS) entry which is preliminary data.</text>
</comment>
<proteinExistence type="predicted"/>
<sequence length="194" mass="22121">MSILNSFLIKTSSVKKICISFFASQFTLLIMMLYTFPIINSQIGTRAFDLQNLGYSLSTANQIVNNLNNQTTELYLFPQLTLLDVFYPFLLALFLSSLLFRLGKLIGKDNKITSLLLYLPLLAMAFDYFENICIILMISKSIEISKSFVLLSSTFTVLKSLLTTFSWIVILIYTIKWVRLKIMKKATKSSLSQS</sequence>
<organism evidence="2 3">
    <name type="scientific">Maribacter vaceletii</name>
    <dbReference type="NCBI Taxonomy" id="1206816"/>
    <lineage>
        <taxon>Bacteria</taxon>
        <taxon>Pseudomonadati</taxon>
        <taxon>Bacteroidota</taxon>
        <taxon>Flavobacteriia</taxon>
        <taxon>Flavobacteriales</taxon>
        <taxon>Flavobacteriaceae</taxon>
        <taxon>Maribacter</taxon>
    </lineage>
</organism>
<evidence type="ECO:0000313" key="3">
    <source>
        <dbReference type="Proteomes" id="UP000269412"/>
    </source>
</evidence>
<feature type="transmembrane region" description="Helical" evidence="1">
    <location>
        <begin position="85"/>
        <end position="103"/>
    </location>
</feature>
<feature type="transmembrane region" description="Helical" evidence="1">
    <location>
        <begin position="115"/>
        <end position="138"/>
    </location>
</feature>
<reference evidence="2 3" key="1">
    <citation type="submission" date="2018-10" db="EMBL/GenBank/DDBJ databases">
        <title>Genomic Encyclopedia of Archaeal and Bacterial Type Strains, Phase II (KMG-II): from individual species to whole genera.</title>
        <authorList>
            <person name="Goeker M."/>
        </authorList>
    </citation>
    <scope>NUCLEOTIDE SEQUENCE [LARGE SCALE GENOMIC DNA]</scope>
    <source>
        <strain evidence="2 3">DSM 25230</strain>
    </source>
</reference>
<feature type="transmembrane region" description="Helical" evidence="1">
    <location>
        <begin position="150"/>
        <end position="175"/>
    </location>
</feature>
<dbReference type="EMBL" id="RBIQ01000009">
    <property type="protein sequence ID" value="RKR12253.1"/>
    <property type="molecule type" value="Genomic_DNA"/>
</dbReference>
<evidence type="ECO:0000313" key="2">
    <source>
        <dbReference type="EMBL" id="RKR12253.1"/>
    </source>
</evidence>
<keyword evidence="1" id="KW-0812">Transmembrane</keyword>
<dbReference type="RefSeq" id="WP_121068147.1">
    <property type="nucleotide sequence ID" value="NZ_RBIQ01000009.1"/>
</dbReference>
<keyword evidence="1" id="KW-0472">Membrane</keyword>
<dbReference type="OrthoDB" id="5198105at2"/>
<keyword evidence="1" id="KW-1133">Transmembrane helix</keyword>
<dbReference type="Proteomes" id="UP000269412">
    <property type="component" value="Unassembled WGS sequence"/>
</dbReference>
<gene>
    <name evidence="2" type="ORF">CLV91_2379</name>
</gene>
<evidence type="ECO:0000256" key="1">
    <source>
        <dbReference type="SAM" id="Phobius"/>
    </source>
</evidence>
<name>A0A495E6V9_9FLAO</name>
<protein>
    <submittedName>
        <fullName evidence="2">Uncharacterized protein</fullName>
    </submittedName>
</protein>
<feature type="transmembrane region" description="Helical" evidence="1">
    <location>
        <begin position="21"/>
        <end position="39"/>
    </location>
</feature>